<evidence type="ECO:0000313" key="1">
    <source>
        <dbReference type="EMBL" id="KXJ88414.1"/>
    </source>
</evidence>
<feature type="non-terminal residue" evidence="1">
    <location>
        <position position="53"/>
    </location>
</feature>
<sequence>MGNVAPRQLGALSVVCCLVADGRVWGTLCVHRFQDVAAADLELCRESPQGRGI</sequence>
<dbReference type="Proteomes" id="UP000070501">
    <property type="component" value="Unassembled WGS sequence"/>
</dbReference>
<gene>
    <name evidence="1" type="ORF">Micbo1qcDRAFT_166464</name>
</gene>
<organism evidence="1 2">
    <name type="scientific">Microdochium bolleyi</name>
    <dbReference type="NCBI Taxonomy" id="196109"/>
    <lineage>
        <taxon>Eukaryota</taxon>
        <taxon>Fungi</taxon>
        <taxon>Dikarya</taxon>
        <taxon>Ascomycota</taxon>
        <taxon>Pezizomycotina</taxon>
        <taxon>Sordariomycetes</taxon>
        <taxon>Xylariomycetidae</taxon>
        <taxon>Xylariales</taxon>
        <taxon>Microdochiaceae</taxon>
        <taxon>Microdochium</taxon>
    </lineage>
</organism>
<accession>A0A136ITP0</accession>
<keyword evidence="2" id="KW-1185">Reference proteome</keyword>
<reference evidence="2" key="1">
    <citation type="submission" date="2016-02" db="EMBL/GenBank/DDBJ databases">
        <title>Draft genome sequence of Microdochium bolleyi, a fungal endophyte of beachgrass.</title>
        <authorList>
            <consortium name="DOE Joint Genome Institute"/>
            <person name="David A.S."/>
            <person name="May G."/>
            <person name="Haridas S."/>
            <person name="Lim J."/>
            <person name="Wang M."/>
            <person name="Labutti K."/>
            <person name="Lipzen A."/>
            <person name="Barry K."/>
            <person name="Grigoriev I.V."/>
        </authorList>
    </citation>
    <scope>NUCLEOTIDE SEQUENCE [LARGE SCALE GENOMIC DNA]</scope>
    <source>
        <strain evidence="2">J235TASD1</strain>
    </source>
</reference>
<dbReference type="EMBL" id="KQ964258">
    <property type="protein sequence ID" value="KXJ88414.1"/>
    <property type="molecule type" value="Genomic_DNA"/>
</dbReference>
<protein>
    <submittedName>
        <fullName evidence="1">Uncharacterized protein</fullName>
    </submittedName>
</protein>
<name>A0A136ITP0_9PEZI</name>
<dbReference type="AlphaFoldDB" id="A0A136ITP0"/>
<evidence type="ECO:0000313" key="2">
    <source>
        <dbReference type="Proteomes" id="UP000070501"/>
    </source>
</evidence>
<proteinExistence type="predicted"/>
<dbReference type="InParanoid" id="A0A136ITP0"/>